<dbReference type="EC" id="3.6.5.-" evidence="15"/>
<dbReference type="PROSITE" id="PS00018">
    <property type="entry name" value="EF_HAND_1"/>
    <property type="match status" value="1"/>
</dbReference>
<evidence type="ECO:0000313" key="19">
    <source>
        <dbReference type="Proteomes" id="UP000800041"/>
    </source>
</evidence>
<dbReference type="InterPro" id="IPR027417">
    <property type="entry name" value="P-loop_NTPase"/>
</dbReference>
<keyword evidence="7 15" id="KW-0547">Nucleotide-binding</keyword>
<dbReference type="PIRSF" id="PIRSF037488">
    <property type="entry name" value="Mt_Rho_GTPase"/>
    <property type="match status" value="1"/>
</dbReference>
<dbReference type="SMART" id="SM00175">
    <property type="entry name" value="RAB"/>
    <property type="match status" value="1"/>
</dbReference>
<feature type="domain" description="Miro" evidence="17">
    <location>
        <begin position="419"/>
        <end position="583"/>
    </location>
</feature>
<dbReference type="InterPro" id="IPR020860">
    <property type="entry name" value="MIRO_dom"/>
</dbReference>
<evidence type="ECO:0000256" key="5">
    <source>
        <dbReference type="ARBA" id="ARBA00022723"/>
    </source>
</evidence>
<evidence type="ECO:0000313" key="18">
    <source>
        <dbReference type="EMBL" id="KAF1981983.1"/>
    </source>
</evidence>
<accession>A0A6G1GM02</accession>
<dbReference type="InterPro" id="IPR001806">
    <property type="entry name" value="Small_GTPase"/>
</dbReference>
<dbReference type="GO" id="GO:0005509">
    <property type="term" value="F:calcium ion binding"/>
    <property type="evidence" value="ECO:0007669"/>
    <property type="project" value="InterPro"/>
</dbReference>
<evidence type="ECO:0000256" key="11">
    <source>
        <dbReference type="ARBA" id="ARBA00022989"/>
    </source>
</evidence>
<feature type="domain" description="EF-hand" evidence="16">
    <location>
        <begin position="185"/>
        <end position="220"/>
    </location>
</feature>
<evidence type="ECO:0000256" key="1">
    <source>
        <dbReference type="ARBA" id="ARBA00003481"/>
    </source>
</evidence>
<evidence type="ECO:0000256" key="13">
    <source>
        <dbReference type="ARBA" id="ARBA00023134"/>
    </source>
</evidence>
<comment type="subcellular location">
    <subcellularLocation>
        <location evidence="2 15">Mitochondrion outer membrane</location>
        <topology evidence="2 15">Single-pass type IV membrane protein</topology>
    </subcellularLocation>
</comment>
<protein>
    <recommendedName>
        <fullName evidence="15">Mitochondrial Rho GTPase</fullName>
        <ecNumber evidence="15">3.6.5.-</ecNumber>
    </recommendedName>
</protein>
<dbReference type="InterPro" id="IPR021181">
    <property type="entry name" value="Miro"/>
</dbReference>
<keyword evidence="12 15" id="KW-0496">Mitochondrion</keyword>
<proteinExistence type="inferred from homology"/>
<dbReference type="PANTHER" id="PTHR46819:SF1">
    <property type="entry name" value="EF-HAND CALCIUM-BINDING DOMAIN-CONTAINING PROTEIN 7"/>
    <property type="match status" value="1"/>
</dbReference>
<reference evidence="18" key="1">
    <citation type="journal article" date="2020" name="Stud. Mycol.">
        <title>101 Dothideomycetes genomes: a test case for predicting lifestyles and emergence of pathogens.</title>
        <authorList>
            <person name="Haridas S."/>
            <person name="Albert R."/>
            <person name="Binder M."/>
            <person name="Bloem J."/>
            <person name="Labutti K."/>
            <person name="Salamov A."/>
            <person name="Andreopoulos B."/>
            <person name="Baker S."/>
            <person name="Barry K."/>
            <person name="Bills G."/>
            <person name="Bluhm B."/>
            <person name="Cannon C."/>
            <person name="Castanera R."/>
            <person name="Culley D."/>
            <person name="Daum C."/>
            <person name="Ezra D."/>
            <person name="Gonzalez J."/>
            <person name="Henrissat B."/>
            <person name="Kuo A."/>
            <person name="Liang C."/>
            <person name="Lipzen A."/>
            <person name="Lutzoni F."/>
            <person name="Magnuson J."/>
            <person name="Mondo S."/>
            <person name="Nolan M."/>
            <person name="Ohm R."/>
            <person name="Pangilinan J."/>
            <person name="Park H.-J."/>
            <person name="Ramirez L."/>
            <person name="Alfaro M."/>
            <person name="Sun H."/>
            <person name="Tritt A."/>
            <person name="Yoshinaga Y."/>
            <person name="Zwiers L.-H."/>
            <person name="Turgeon B."/>
            <person name="Goodwin S."/>
            <person name="Spatafora J."/>
            <person name="Crous P."/>
            <person name="Grigoriev I."/>
        </authorList>
    </citation>
    <scope>NUCLEOTIDE SEQUENCE</scope>
    <source>
        <strain evidence="18">CBS 113979</strain>
    </source>
</reference>
<evidence type="ECO:0000256" key="9">
    <source>
        <dbReference type="ARBA" id="ARBA00022801"/>
    </source>
</evidence>
<dbReference type="SMART" id="SM00054">
    <property type="entry name" value="EFh"/>
    <property type="match status" value="2"/>
</dbReference>
<evidence type="ECO:0000256" key="15">
    <source>
        <dbReference type="PIRNR" id="PIRNR037488"/>
    </source>
</evidence>
<keyword evidence="19" id="KW-1185">Reference proteome</keyword>
<evidence type="ECO:0000256" key="7">
    <source>
        <dbReference type="ARBA" id="ARBA00022741"/>
    </source>
</evidence>
<dbReference type="PANTHER" id="PTHR46819">
    <property type="entry name" value="EF-HAND CALCIUM-BINDING DOMAIN-CONTAINING PROTEIN 7"/>
    <property type="match status" value="1"/>
</dbReference>
<dbReference type="Gene3D" id="1.10.238.10">
    <property type="entry name" value="EF-hand"/>
    <property type="match status" value="2"/>
</dbReference>
<feature type="domain" description="EF-hand" evidence="16">
    <location>
        <begin position="305"/>
        <end position="340"/>
    </location>
</feature>
<dbReference type="CDD" id="cd01892">
    <property type="entry name" value="Miro2"/>
    <property type="match status" value="1"/>
</dbReference>
<dbReference type="PROSITE" id="PS51423">
    <property type="entry name" value="MIRO"/>
    <property type="match status" value="2"/>
</dbReference>
<keyword evidence="6" id="KW-0677">Repeat</keyword>
<dbReference type="FunFam" id="1.10.238.10:FF:000127">
    <property type="entry name" value="Mitochondrial Rho GTPase"/>
    <property type="match status" value="1"/>
</dbReference>
<dbReference type="GO" id="GO:0007005">
    <property type="term" value="P:mitochondrion organization"/>
    <property type="evidence" value="ECO:0007669"/>
    <property type="project" value="InterPro"/>
</dbReference>
<evidence type="ECO:0000259" key="17">
    <source>
        <dbReference type="PROSITE" id="PS51423"/>
    </source>
</evidence>
<dbReference type="Gene3D" id="3.40.50.300">
    <property type="entry name" value="P-loop containing nucleotide triphosphate hydrolases"/>
    <property type="match status" value="2"/>
</dbReference>
<keyword evidence="10 15" id="KW-0106">Calcium</keyword>
<dbReference type="EMBL" id="ML977190">
    <property type="protein sequence ID" value="KAF1981983.1"/>
    <property type="molecule type" value="Genomic_DNA"/>
</dbReference>
<keyword evidence="8 15" id="KW-1000">Mitochondrion outer membrane</keyword>
<dbReference type="AlphaFoldDB" id="A0A6G1GM02"/>
<dbReference type="PRINTS" id="PR00449">
    <property type="entry name" value="RASTRNSFRMNG"/>
</dbReference>
<dbReference type="InterPro" id="IPR011992">
    <property type="entry name" value="EF-hand-dom_pair"/>
</dbReference>
<evidence type="ECO:0000256" key="4">
    <source>
        <dbReference type="ARBA" id="ARBA00022692"/>
    </source>
</evidence>
<keyword evidence="5" id="KW-0479">Metal-binding</keyword>
<name>A0A6G1GM02_9PEZI</name>
<dbReference type="GO" id="GO:0003924">
    <property type="term" value="F:GTPase activity"/>
    <property type="evidence" value="ECO:0007669"/>
    <property type="project" value="InterPro"/>
</dbReference>
<dbReference type="InterPro" id="IPR013566">
    <property type="entry name" value="EF_hand_assoc_1"/>
</dbReference>
<dbReference type="GO" id="GO:0005741">
    <property type="term" value="C:mitochondrial outer membrane"/>
    <property type="evidence" value="ECO:0007669"/>
    <property type="project" value="UniProtKB-SubCell"/>
</dbReference>
<dbReference type="Pfam" id="PF08356">
    <property type="entry name" value="EF_assoc_2"/>
    <property type="match status" value="1"/>
</dbReference>
<evidence type="ECO:0000259" key="16">
    <source>
        <dbReference type="PROSITE" id="PS50222"/>
    </source>
</evidence>
<keyword evidence="9 15" id="KW-0378">Hydrolase</keyword>
<evidence type="ECO:0000256" key="12">
    <source>
        <dbReference type="ARBA" id="ARBA00023128"/>
    </source>
</evidence>
<keyword evidence="11" id="KW-1133">Transmembrane helix</keyword>
<dbReference type="SUPFAM" id="SSF52540">
    <property type="entry name" value="P-loop containing nucleoside triphosphate hydrolases"/>
    <property type="match status" value="2"/>
</dbReference>
<dbReference type="InterPro" id="IPR018247">
    <property type="entry name" value="EF_Hand_1_Ca_BS"/>
</dbReference>
<dbReference type="GO" id="GO:0005525">
    <property type="term" value="F:GTP binding"/>
    <property type="evidence" value="ECO:0007669"/>
    <property type="project" value="UniProtKB-KW"/>
</dbReference>
<dbReference type="FunFam" id="3.40.50.300:FF:000553">
    <property type="entry name" value="Mitochondrial Rho GTPase"/>
    <property type="match status" value="1"/>
</dbReference>
<evidence type="ECO:0000256" key="14">
    <source>
        <dbReference type="ARBA" id="ARBA00023136"/>
    </source>
</evidence>
<dbReference type="Pfam" id="PF08355">
    <property type="entry name" value="EF_assoc_1"/>
    <property type="match status" value="1"/>
</dbReference>
<comment type="function">
    <text evidence="1 15">Mitochondrial GTPase involved in mitochondrial trafficking. Probably involved in control of anterograde transport of mitochondria and their subcellular distribution.</text>
</comment>
<dbReference type="InterPro" id="IPR013567">
    <property type="entry name" value="EF_hand_assoc_2"/>
</dbReference>
<dbReference type="InterPro" id="IPR052266">
    <property type="entry name" value="Miro-EF-hand_domain"/>
</dbReference>
<feature type="domain" description="Miro" evidence="17">
    <location>
        <begin position="1"/>
        <end position="169"/>
    </location>
</feature>
<keyword evidence="14 15" id="KW-0472">Membrane</keyword>
<dbReference type="Pfam" id="PF00071">
    <property type="entry name" value="Ras"/>
    <property type="match status" value="2"/>
</dbReference>
<dbReference type="SMART" id="SM00174">
    <property type="entry name" value="RHO"/>
    <property type="match status" value="1"/>
</dbReference>
<dbReference type="InterPro" id="IPR002048">
    <property type="entry name" value="EF_hand_dom"/>
</dbReference>
<evidence type="ECO:0000256" key="2">
    <source>
        <dbReference type="ARBA" id="ARBA00004200"/>
    </source>
</evidence>
<dbReference type="OrthoDB" id="10020961at2759"/>
<dbReference type="SMART" id="SM00173">
    <property type="entry name" value="RAS"/>
    <property type="match status" value="1"/>
</dbReference>
<sequence length="627" mass="69847">MANVRICVCGDEGAGKSSLITSLVKDTFVSNRIQPVLPAITLPPTIGTPENVTTTIVDTSALPQEREKLRRELRKANVILLVYSDHYSYERVALFWMPYFRSLGVNVPVVLCANKSDLQNHGSTAQVVSDEMLPVMNEFREIDSCIRTSAREHHNINEVFFLCQKAVTFPIAPLYDYKEGVLKPAAVAALRRIFFLCDKDQDGYLNDKELQDFQMKCFERSLTEDALANIKGSIQRSAPDSASEKGIDETGFLVLNKMYAEKGRHETVWIILRKFHYTDSLSLKDTFLQPKFDVPQYSSAELSPIGYRFFADLFLLFDKDNDGGLNDSELAALFAPTPGLPHSWVDSAFPSCTVRNEAGYITLQGWLAQWSMTTFEEPNTTLQYLAFLGFEGTDRAGTTAALKVTKARKRRNKPGRVERSVFLCYVLGAAGSGKSSLLNAFLNRPFSTMYSPTIKPRSAVNSVEFHGGKQCYLILEELGELEPAILENQSKLDACDLLCYTYDSSDPDSFAHIVELRKKYPHLNGLPAVYTALKADQDKTMQRSEQQPDKYTADLNMASPLHVSVTRKSISELFDHLAESATFPSTAFPKSDEEPVDRTNLYIAAGAGLCAAAAVFIMWKKSTSAAS</sequence>
<dbReference type="FunFam" id="1.10.238.10:FF:000185">
    <property type="entry name" value="Mitochondrial Rho GTPase"/>
    <property type="match status" value="1"/>
</dbReference>
<dbReference type="CDD" id="cd01893">
    <property type="entry name" value="Miro1"/>
    <property type="match status" value="1"/>
</dbReference>
<dbReference type="PROSITE" id="PS50222">
    <property type="entry name" value="EF_HAND_2"/>
    <property type="match status" value="2"/>
</dbReference>
<dbReference type="Proteomes" id="UP000800041">
    <property type="component" value="Unassembled WGS sequence"/>
</dbReference>
<dbReference type="SUPFAM" id="SSF47473">
    <property type="entry name" value="EF-hand"/>
    <property type="match status" value="1"/>
</dbReference>
<comment type="similarity">
    <text evidence="3 15">Belongs to the mitochondrial Rho GTPase family.</text>
</comment>
<keyword evidence="4" id="KW-0812">Transmembrane</keyword>
<keyword evidence="13 15" id="KW-0342">GTP-binding</keyword>
<evidence type="ECO:0000256" key="6">
    <source>
        <dbReference type="ARBA" id="ARBA00022737"/>
    </source>
</evidence>
<evidence type="ECO:0000256" key="3">
    <source>
        <dbReference type="ARBA" id="ARBA00007981"/>
    </source>
</evidence>
<organism evidence="18 19">
    <name type="scientific">Aulographum hederae CBS 113979</name>
    <dbReference type="NCBI Taxonomy" id="1176131"/>
    <lineage>
        <taxon>Eukaryota</taxon>
        <taxon>Fungi</taxon>
        <taxon>Dikarya</taxon>
        <taxon>Ascomycota</taxon>
        <taxon>Pezizomycotina</taxon>
        <taxon>Dothideomycetes</taxon>
        <taxon>Pleosporomycetidae</taxon>
        <taxon>Aulographales</taxon>
        <taxon>Aulographaceae</taxon>
    </lineage>
</organism>
<dbReference type="FunFam" id="3.40.50.300:FF:000572">
    <property type="entry name" value="Mitochondrial Rho GTPase"/>
    <property type="match status" value="1"/>
</dbReference>
<gene>
    <name evidence="18" type="ORF">K402DRAFT_424953</name>
</gene>
<evidence type="ECO:0000256" key="10">
    <source>
        <dbReference type="ARBA" id="ARBA00022837"/>
    </source>
</evidence>
<evidence type="ECO:0000256" key="8">
    <source>
        <dbReference type="ARBA" id="ARBA00022787"/>
    </source>
</evidence>